<dbReference type="PANTHER" id="PTHR31435:SF9">
    <property type="entry name" value="PROTEIN NATD1"/>
    <property type="match status" value="1"/>
</dbReference>
<dbReference type="InterPro" id="IPR016181">
    <property type="entry name" value="Acyl_CoA_acyltransferase"/>
</dbReference>
<dbReference type="Pfam" id="PF14542">
    <property type="entry name" value="Acetyltransf_CG"/>
    <property type="match status" value="1"/>
</dbReference>
<dbReference type="Gene3D" id="3.40.630.30">
    <property type="match status" value="1"/>
</dbReference>
<evidence type="ECO:0000313" key="2">
    <source>
        <dbReference type="EMBL" id="EGC82151.1"/>
    </source>
</evidence>
<accession>F0GVG2</accession>
<dbReference type="CDD" id="cd04301">
    <property type="entry name" value="NAT_SF"/>
    <property type="match status" value="1"/>
</dbReference>
<evidence type="ECO:0000259" key="1">
    <source>
        <dbReference type="PROSITE" id="PS51729"/>
    </source>
</evidence>
<dbReference type="eggNOG" id="COG2388">
    <property type="taxonomic scope" value="Bacteria"/>
</dbReference>
<dbReference type="InterPro" id="IPR031165">
    <property type="entry name" value="GNAT_YJDJ"/>
</dbReference>
<keyword evidence="3" id="KW-1185">Reference proteome</keyword>
<evidence type="ECO:0000313" key="3">
    <source>
        <dbReference type="Proteomes" id="UP000005286"/>
    </source>
</evidence>
<proteinExistence type="predicted"/>
<dbReference type="InterPro" id="IPR045057">
    <property type="entry name" value="Gcn5-rel_NAT"/>
</dbReference>
<dbReference type="EMBL" id="AEXM01000016">
    <property type="protein sequence ID" value="EGC82151.1"/>
    <property type="molecule type" value="Genomic_DNA"/>
</dbReference>
<dbReference type="PATRIC" id="fig|879305.3.peg.792"/>
<feature type="domain" description="N-acetyltransferase" evidence="1">
    <location>
        <begin position="6"/>
        <end position="92"/>
    </location>
</feature>
<dbReference type="PANTHER" id="PTHR31435">
    <property type="entry name" value="PROTEIN NATD1"/>
    <property type="match status" value="1"/>
</dbReference>
<protein>
    <recommendedName>
        <fullName evidence="1">N-acetyltransferase domain-containing protein</fullName>
    </recommendedName>
</protein>
<name>F0GVG2_9FIRM</name>
<dbReference type="SUPFAM" id="SSF55729">
    <property type="entry name" value="Acyl-CoA N-acyltransferases (Nat)"/>
    <property type="match status" value="1"/>
</dbReference>
<dbReference type="STRING" id="879305.HMPREF9290_0794"/>
<organism evidence="2 3">
    <name type="scientific">Anaerococcus prevotii ACS-065-V-Col13</name>
    <dbReference type="NCBI Taxonomy" id="879305"/>
    <lineage>
        <taxon>Bacteria</taxon>
        <taxon>Bacillati</taxon>
        <taxon>Bacillota</taxon>
        <taxon>Tissierellia</taxon>
        <taxon>Tissierellales</taxon>
        <taxon>Peptoniphilaceae</taxon>
        <taxon>Anaerococcus</taxon>
    </lineage>
</organism>
<reference evidence="2 3" key="1">
    <citation type="submission" date="2011-01" db="EMBL/GenBank/DDBJ databases">
        <authorList>
            <person name="Durkin A.S."/>
            <person name="Madupu R."/>
            <person name="Torralba M."/>
            <person name="Gillis M."/>
            <person name="Methe B."/>
            <person name="Sutton G."/>
            <person name="Nelson K.E."/>
        </authorList>
    </citation>
    <scope>NUCLEOTIDE SEQUENCE [LARGE SCALE GENOMIC DNA]</scope>
    <source>
        <strain evidence="2 3">ACS-065-V-Col13</strain>
    </source>
</reference>
<sequence>MDIKIIFNEKENEAQAFDDDKKIGFLQYEEEENIWKATHTVVDKAYGGKGIAGKLLDEFVKNAKANDKKILPICSYVEKKFDEDDKYKEIDAR</sequence>
<dbReference type="RefSeq" id="WP_004834744.1">
    <property type="nucleotide sequence ID" value="NZ_AEXM01000016.1"/>
</dbReference>
<dbReference type="Proteomes" id="UP000005286">
    <property type="component" value="Unassembled WGS sequence"/>
</dbReference>
<dbReference type="AlphaFoldDB" id="F0GVG2"/>
<gene>
    <name evidence="2" type="ORF">HMPREF9290_0794</name>
</gene>
<dbReference type="PROSITE" id="PS51729">
    <property type="entry name" value="GNAT_YJDJ"/>
    <property type="match status" value="1"/>
</dbReference>
<comment type="caution">
    <text evidence="2">The sequence shown here is derived from an EMBL/GenBank/DDBJ whole genome shotgun (WGS) entry which is preliminary data.</text>
</comment>